<dbReference type="OrthoDB" id="1113830at2"/>
<protein>
    <submittedName>
        <fullName evidence="2">Glycerol acyltransferase</fullName>
    </submittedName>
</protein>
<name>A0A1Y1CMW7_9BACT</name>
<dbReference type="SUPFAM" id="SSF69593">
    <property type="entry name" value="Glycerol-3-phosphate (1)-acyltransferase"/>
    <property type="match status" value="1"/>
</dbReference>
<feature type="domain" description="Phospholipid/glycerol acyltransferase" evidence="1">
    <location>
        <begin position="88"/>
        <end position="204"/>
    </location>
</feature>
<gene>
    <name evidence="2" type="ORF">ALGA_2279</name>
</gene>
<dbReference type="RefSeq" id="WP_096429454.1">
    <property type="nucleotide sequence ID" value="NZ_AP018042.1"/>
</dbReference>
<dbReference type="InterPro" id="IPR002123">
    <property type="entry name" value="Plipid/glycerol_acylTrfase"/>
</dbReference>
<dbReference type="EMBL" id="AP018042">
    <property type="protein sequence ID" value="BAX80611.1"/>
    <property type="molecule type" value="Genomic_DNA"/>
</dbReference>
<proteinExistence type="predicted"/>
<organism evidence="2 3">
    <name type="scientific">Labilibaculum antarcticum</name>
    <dbReference type="NCBI Taxonomy" id="1717717"/>
    <lineage>
        <taxon>Bacteria</taxon>
        <taxon>Pseudomonadati</taxon>
        <taxon>Bacteroidota</taxon>
        <taxon>Bacteroidia</taxon>
        <taxon>Marinilabiliales</taxon>
        <taxon>Marinifilaceae</taxon>
        <taxon>Labilibaculum</taxon>
    </lineage>
</organism>
<sequence length="278" mass="32358">MQKENTPESYLKIDIERVFASKSEKISKLLPGFIIRYLKRIIHQEELNDFLSRSHQKKGIEFADSVLEELDITFEIKGLENIKQDGRYIFASNHPLGGPDGIILISIFGKYFPKIKFLVNDILMNIKNLSDVFVPINKHGGQAKETAKIIDDAYQSEATMLTFPAGLVSRKQKGKIEDLEWKKSFIAKAKKYKRDIVPIHIDGRNSNFFYNLANLRKFLRLKSNLEMLYLPNELFKQRGKKFTISIGKPVSYQTFDKSMSYDRWAEKMKKETYKLTNQ</sequence>
<dbReference type="AlphaFoldDB" id="A0A1Y1CMW7"/>
<dbReference type="Proteomes" id="UP000218267">
    <property type="component" value="Chromosome"/>
</dbReference>
<reference evidence="2 3" key="1">
    <citation type="journal article" date="2018" name="Mar. Genomics">
        <title>Complete genome sequence of Marinifilaceae bacterium strain SPP2, isolated from the Antarctic marine sediment.</title>
        <authorList>
            <person name="Watanabe M."/>
            <person name="Kojima H."/>
            <person name="Fukui M."/>
        </authorList>
    </citation>
    <scope>NUCLEOTIDE SEQUENCE [LARGE SCALE GENOMIC DNA]</scope>
    <source>
        <strain evidence="2 3">SPP2</strain>
    </source>
</reference>
<keyword evidence="2" id="KW-0012">Acyltransferase</keyword>
<evidence type="ECO:0000313" key="2">
    <source>
        <dbReference type="EMBL" id="BAX80611.1"/>
    </source>
</evidence>
<accession>A0A1Y1CMW7</accession>
<keyword evidence="3" id="KW-1185">Reference proteome</keyword>
<keyword evidence="2" id="KW-0808">Transferase</keyword>
<evidence type="ECO:0000313" key="3">
    <source>
        <dbReference type="Proteomes" id="UP000218267"/>
    </source>
</evidence>
<dbReference type="SMART" id="SM00563">
    <property type="entry name" value="PlsC"/>
    <property type="match status" value="1"/>
</dbReference>
<dbReference type="InterPro" id="IPR045746">
    <property type="entry name" value="ACT14924-like_Acyltransf_dom"/>
</dbReference>
<reference evidence="3" key="2">
    <citation type="journal article" date="2020" name="Antonie Van Leeuwenhoek">
        <title>Labilibaculum antarcticum sp. nov., a novel facultative anaerobic, psychrotorelant bacterium isolated from marine sediment of Antarctica.</title>
        <authorList>
            <person name="Watanabe M."/>
            <person name="Kojima H."/>
            <person name="Fukui M."/>
        </authorList>
    </citation>
    <scope>NUCLEOTIDE SEQUENCE [LARGE SCALE GENOMIC DNA]</scope>
    <source>
        <strain evidence="3">SPP2</strain>
    </source>
</reference>
<dbReference type="GO" id="GO:0016746">
    <property type="term" value="F:acyltransferase activity"/>
    <property type="evidence" value="ECO:0007669"/>
    <property type="project" value="UniProtKB-KW"/>
</dbReference>
<dbReference type="Pfam" id="PF19576">
    <property type="entry name" value="Acyltransf_2"/>
    <property type="match status" value="1"/>
</dbReference>
<evidence type="ECO:0000259" key="1">
    <source>
        <dbReference type="SMART" id="SM00563"/>
    </source>
</evidence>
<dbReference type="KEGG" id="mbas:ALGA_2279"/>